<evidence type="ECO:0000313" key="2">
    <source>
        <dbReference type="EMBL" id="KIL78688.1"/>
    </source>
</evidence>
<feature type="region of interest" description="Disordered" evidence="1">
    <location>
        <begin position="1"/>
        <end position="42"/>
    </location>
</feature>
<protein>
    <recommendedName>
        <fullName evidence="4">Ribose 5-phosphate isomerase B</fullName>
    </recommendedName>
</protein>
<name>A0ABR5AVC2_BACBA</name>
<dbReference type="EMBL" id="JXLP01000009">
    <property type="protein sequence ID" value="KIL78688.1"/>
    <property type="molecule type" value="Genomic_DNA"/>
</dbReference>
<dbReference type="Proteomes" id="UP000031982">
    <property type="component" value="Unassembled WGS sequence"/>
</dbReference>
<sequence length="42" mass="4783">MGNRCFPSQKRPGIEQAENTVIDRPEWEHRSGAAGERKNRSS</sequence>
<comment type="caution">
    <text evidence="2">The sequence shown here is derived from an EMBL/GenBank/DDBJ whole genome shotgun (WGS) entry which is preliminary data.</text>
</comment>
<reference evidence="2 3" key="1">
    <citation type="submission" date="2015-01" db="EMBL/GenBank/DDBJ databases">
        <title>Genome Assembly of Bacillus badius MTCC 1458.</title>
        <authorList>
            <person name="Verma A."/>
            <person name="Khatri I."/>
            <person name="Mual P."/>
            <person name="Subramanian S."/>
            <person name="Krishnamurthi S."/>
        </authorList>
    </citation>
    <scope>NUCLEOTIDE SEQUENCE [LARGE SCALE GENOMIC DNA]</scope>
    <source>
        <strain evidence="2 3">MTCC 1458</strain>
    </source>
</reference>
<evidence type="ECO:0000313" key="3">
    <source>
        <dbReference type="Proteomes" id="UP000031982"/>
    </source>
</evidence>
<feature type="compositionally biased region" description="Basic and acidic residues" evidence="1">
    <location>
        <begin position="21"/>
        <end position="42"/>
    </location>
</feature>
<keyword evidence="3" id="KW-1185">Reference proteome</keyword>
<evidence type="ECO:0008006" key="4">
    <source>
        <dbReference type="Google" id="ProtNLM"/>
    </source>
</evidence>
<evidence type="ECO:0000256" key="1">
    <source>
        <dbReference type="SAM" id="MobiDB-lite"/>
    </source>
</evidence>
<proteinExistence type="predicted"/>
<organism evidence="2 3">
    <name type="scientific">Bacillus badius</name>
    <dbReference type="NCBI Taxonomy" id="1455"/>
    <lineage>
        <taxon>Bacteria</taxon>
        <taxon>Bacillati</taxon>
        <taxon>Bacillota</taxon>
        <taxon>Bacilli</taxon>
        <taxon>Bacillales</taxon>
        <taxon>Bacillaceae</taxon>
        <taxon>Pseudobacillus</taxon>
    </lineage>
</organism>
<gene>
    <name evidence="2" type="ORF">SD77_4368</name>
</gene>
<accession>A0ABR5AVC2</accession>